<dbReference type="AlphaFoldDB" id="A0A4S2M6X3"/>
<keyword evidence="6 8" id="KW-0472">Membrane</keyword>
<dbReference type="PANTHER" id="PTHR43829">
    <property type="entry name" value="AQUAPORIN OR AQUAGLYCEROPORIN RELATED"/>
    <property type="match status" value="1"/>
</dbReference>
<dbReference type="InterPro" id="IPR000425">
    <property type="entry name" value="MIP"/>
</dbReference>
<evidence type="ECO:0000256" key="4">
    <source>
        <dbReference type="ARBA" id="ARBA00022692"/>
    </source>
</evidence>
<feature type="transmembrane region" description="Helical" evidence="8">
    <location>
        <begin position="214"/>
        <end position="237"/>
    </location>
</feature>
<keyword evidence="4 7" id="KW-0812">Transmembrane</keyword>
<evidence type="ECO:0000256" key="7">
    <source>
        <dbReference type="RuleBase" id="RU000477"/>
    </source>
</evidence>
<dbReference type="GO" id="GO:0015254">
    <property type="term" value="F:glycerol channel activity"/>
    <property type="evidence" value="ECO:0007669"/>
    <property type="project" value="TreeGrafter"/>
</dbReference>
<comment type="caution">
    <text evidence="9">The sequence shown here is derived from an EMBL/GenBank/DDBJ whole genome shotgun (WGS) entry which is preliminary data.</text>
</comment>
<gene>
    <name evidence="9" type="ORF">CRM22_003524</name>
</gene>
<comment type="subcellular location">
    <subcellularLocation>
        <location evidence="1">Membrane</location>
        <topology evidence="1">Multi-pass membrane protein</topology>
    </subcellularLocation>
</comment>
<dbReference type="Gene3D" id="1.20.1080.10">
    <property type="entry name" value="Glycerol uptake facilitator protein"/>
    <property type="match status" value="1"/>
</dbReference>
<organism evidence="9 10">
    <name type="scientific">Opisthorchis felineus</name>
    <dbReference type="NCBI Taxonomy" id="147828"/>
    <lineage>
        <taxon>Eukaryota</taxon>
        <taxon>Metazoa</taxon>
        <taxon>Spiralia</taxon>
        <taxon>Lophotrochozoa</taxon>
        <taxon>Platyhelminthes</taxon>
        <taxon>Trematoda</taxon>
        <taxon>Digenea</taxon>
        <taxon>Opisthorchiida</taxon>
        <taxon>Opisthorchiata</taxon>
        <taxon>Opisthorchiidae</taxon>
        <taxon>Opisthorchis</taxon>
    </lineage>
</organism>
<evidence type="ECO:0008006" key="11">
    <source>
        <dbReference type="Google" id="ProtNLM"/>
    </source>
</evidence>
<sequence length="342" mass="37229">MTACSSDCIHKFHSTMAGSLSSYEYEKVSCQDKYENAIHRWADRMRLTRLPLLRVFIGELVGTMILVIFGDAAVAQSVFGSNVSAFSVSFGWGLAVILGIFISGTLGYGLLNPAIALAFAFNAKVPWIVVPVATIAELIGAFLGGLIVYCNYQVNIQLLDPGLTTKTLGIFCTGPSNAGNLPGFYDQIIGTALLALMVLAIGDRYNFNIPPYLTPIYIGFLVSALVGALGVNAGAALNPARDLGPRLAAFTVDFSEQLFVEKIANFNVVPNNYYSPLIFSKQLQGYKNAFTAYDSYCWVPIIGPYIGAVLGVLLYELIIGVHIRGLKKEQERQNKLKDYDDF</sequence>
<dbReference type="Pfam" id="PF00230">
    <property type="entry name" value="MIP"/>
    <property type="match status" value="1"/>
</dbReference>
<evidence type="ECO:0000313" key="9">
    <source>
        <dbReference type="EMBL" id="TGZ69827.1"/>
    </source>
</evidence>
<evidence type="ECO:0000256" key="2">
    <source>
        <dbReference type="ARBA" id="ARBA00006175"/>
    </source>
</evidence>
<keyword evidence="5 8" id="KW-1133">Transmembrane helix</keyword>
<feature type="transmembrane region" description="Helical" evidence="8">
    <location>
        <begin position="302"/>
        <end position="323"/>
    </location>
</feature>
<accession>A0A4S2M6X3</accession>
<keyword evidence="10" id="KW-1185">Reference proteome</keyword>
<dbReference type="EMBL" id="SJOL01005777">
    <property type="protein sequence ID" value="TGZ69827.1"/>
    <property type="molecule type" value="Genomic_DNA"/>
</dbReference>
<dbReference type="InterPro" id="IPR050363">
    <property type="entry name" value="MIP/Aquaporin"/>
</dbReference>
<dbReference type="STRING" id="147828.A0A4S2M6X3"/>
<feature type="transmembrane region" description="Helical" evidence="8">
    <location>
        <begin position="184"/>
        <end position="202"/>
    </location>
</feature>
<dbReference type="GO" id="GO:0005886">
    <property type="term" value="C:plasma membrane"/>
    <property type="evidence" value="ECO:0007669"/>
    <property type="project" value="TreeGrafter"/>
</dbReference>
<evidence type="ECO:0000256" key="5">
    <source>
        <dbReference type="ARBA" id="ARBA00022989"/>
    </source>
</evidence>
<keyword evidence="3 7" id="KW-0813">Transport</keyword>
<dbReference type="SUPFAM" id="SSF81338">
    <property type="entry name" value="Aquaporin-like"/>
    <property type="match status" value="1"/>
</dbReference>
<dbReference type="InterPro" id="IPR023271">
    <property type="entry name" value="Aquaporin-like"/>
</dbReference>
<feature type="transmembrane region" description="Helical" evidence="8">
    <location>
        <begin position="52"/>
        <end position="70"/>
    </location>
</feature>
<name>A0A4S2M6X3_OPIFE</name>
<dbReference type="OrthoDB" id="3222at2759"/>
<reference evidence="9 10" key="1">
    <citation type="journal article" date="2019" name="BMC Genomics">
        <title>New insights from Opisthorchis felineus genome: update on genomics of the epidemiologically important liver flukes.</title>
        <authorList>
            <person name="Ershov N.I."/>
            <person name="Mordvinov V.A."/>
            <person name="Prokhortchouk E.B."/>
            <person name="Pakharukova M.Y."/>
            <person name="Gunbin K.V."/>
            <person name="Ustyantsev K."/>
            <person name="Genaev M.A."/>
            <person name="Blinov A.G."/>
            <person name="Mazur A."/>
            <person name="Boulygina E."/>
            <person name="Tsygankova S."/>
            <person name="Khrameeva E."/>
            <person name="Chekanov N."/>
            <person name="Fan G."/>
            <person name="Xiao A."/>
            <person name="Zhang H."/>
            <person name="Xu X."/>
            <person name="Yang H."/>
            <person name="Solovyev V."/>
            <person name="Lee S.M."/>
            <person name="Liu X."/>
            <person name="Afonnikov D.A."/>
            <person name="Skryabin K.G."/>
        </authorList>
    </citation>
    <scope>NUCLEOTIDE SEQUENCE [LARGE SCALE GENOMIC DNA]</scope>
    <source>
        <strain evidence="9">AK-0245</strain>
        <tissue evidence="9">Whole organism</tissue>
    </source>
</reference>
<proteinExistence type="inferred from homology"/>
<dbReference type="PRINTS" id="PR00783">
    <property type="entry name" value="MINTRINSICP"/>
</dbReference>
<protein>
    <recommendedName>
        <fullName evidence="11">Aquaporin</fullName>
    </recommendedName>
</protein>
<evidence type="ECO:0000256" key="1">
    <source>
        <dbReference type="ARBA" id="ARBA00004141"/>
    </source>
</evidence>
<dbReference type="PANTHER" id="PTHR43829:SF9">
    <property type="entry name" value="AQUAPORIN-9"/>
    <property type="match status" value="1"/>
</dbReference>
<evidence type="ECO:0000313" key="10">
    <source>
        <dbReference type="Proteomes" id="UP000308267"/>
    </source>
</evidence>
<evidence type="ECO:0000256" key="6">
    <source>
        <dbReference type="ARBA" id="ARBA00023136"/>
    </source>
</evidence>
<comment type="similarity">
    <text evidence="2 7">Belongs to the MIP/aquaporin (TC 1.A.8) family.</text>
</comment>
<evidence type="ECO:0000256" key="8">
    <source>
        <dbReference type="SAM" id="Phobius"/>
    </source>
</evidence>
<evidence type="ECO:0000256" key="3">
    <source>
        <dbReference type="ARBA" id="ARBA00022448"/>
    </source>
</evidence>
<dbReference type="Proteomes" id="UP000308267">
    <property type="component" value="Unassembled WGS sequence"/>
</dbReference>
<feature type="transmembrane region" description="Helical" evidence="8">
    <location>
        <begin position="90"/>
        <end position="121"/>
    </location>
</feature>
<feature type="transmembrane region" description="Helical" evidence="8">
    <location>
        <begin position="128"/>
        <end position="149"/>
    </location>
</feature>